<evidence type="ECO:0008006" key="8">
    <source>
        <dbReference type="Google" id="ProtNLM"/>
    </source>
</evidence>
<dbReference type="InterPro" id="IPR018499">
    <property type="entry name" value="Tetraspanin/Peripherin"/>
</dbReference>
<dbReference type="PANTHER" id="PTHR19282">
    <property type="entry name" value="TETRASPANIN"/>
    <property type="match status" value="1"/>
</dbReference>
<dbReference type="SUPFAM" id="SSF48652">
    <property type="entry name" value="Tetraspanin"/>
    <property type="match status" value="1"/>
</dbReference>
<dbReference type="RefSeq" id="XP_030845092.1">
    <property type="nucleotide sequence ID" value="XM_030989232.1"/>
</dbReference>
<evidence type="ECO:0000256" key="2">
    <source>
        <dbReference type="ARBA" id="ARBA00022692"/>
    </source>
</evidence>
<dbReference type="Pfam" id="PF00335">
    <property type="entry name" value="Tetraspanin"/>
    <property type="match status" value="1"/>
</dbReference>
<accession>A0A7M7T0K9</accession>
<dbReference type="InParanoid" id="A0A7M7T0K9"/>
<keyword evidence="4 5" id="KW-0472">Membrane</keyword>
<keyword evidence="3 5" id="KW-1133">Transmembrane helix</keyword>
<evidence type="ECO:0000256" key="1">
    <source>
        <dbReference type="ARBA" id="ARBA00004141"/>
    </source>
</evidence>
<keyword evidence="7" id="KW-1185">Reference proteome</keyword>
<sequence>MGDHAPTEVKRSSRASTRSSSAEYLDAEESQLIWCSHIFNGILFCAGLGAICVCLWVWIELSNYESRDGIIALIGPLYYVANFTPLAEGGAIFFIIAVGAIGLCFKSRRTLVWYFGMLFLLCTLSLVIAIISFTLYFELSDTLQTSMSDKIESQYDTSGMEDITQYIDVIQREFHCCGSKGYDDWLSSTWIQTNSGQGQIPLACCVETNVTSSSTTSSSSSTSSSSPSSMIINETACTNRSGDVNLFPNMYMYPRGCHTLIEAPVALPILILGGISAALFLIQLISLLAVINLLKKMGPRSPAQMKFSETDTARATLDKLDYWLDRETEEIKRQSAKRKKREAKRSPKS</sequence>
<evidence type="ECO:0000313" key="6">
    <source>
        <dbReference type="EnsemblMetazoa" id="XP_030845092"/>
    </source>
</evidence>
<dbReference type="PANTHER" id="PTHR19282:SF544">
    <property type="entry name" value="TETRASPANIN"/>
    <property type="match status" value="1"/>
</dbReference>
<dbReference type="KEGG" id="spu:588759"/>
<protein>
    <recommendedName>
        <fullName evidence="8">Tetraspanin</fullName>
    </recommendedName>
</protein>
<dbReference type="EnsemblMetazoa" id="XM_030989233">
    <property type="protein sequence ID" value="XP_030845093"/>
    <property type="gene ID" value="LOC588759"/>
</dbReference>
<organism evidence="6 7">
    <name type="scientific">Strongylocentrotus purpuratus</name>
    <name type="common">Purple sea urchin</name>
    <dbReference type="NCBI Taxonomy" id="7668"/>
    <lineage>
        <taxon>Eukaryota</taxon>
        <taxon>Metazoa</taxon>
        <taxon>Echinodermata</taxon>
        <taxon>Eleutherozoa</taxon>
        <taxon>Echinozoa</taxon>
        <taxon>Echinoidea</taxon>
        <taxon>Euechinoidea</taxon>
        <taxon>Echinacea</taxon>
        <taxon>Camarodonta</taxon>
        <taxon>Echinidea</taxon>
        <taxon>Strongylocentrotidae</taxon>
        <taxon>Strongylocentrotus</taxon>
    </lineage>
</organism>
<evidence type="ECO:0000313" key="7">
    <source>
        <dbReference type="Proteomes" id="UP000007110"/>
    </source>
</evidence>
<dbReference type="InterPro" id="IPR008952">
    <property type="entry name" value="Tetraspanin_EC2_sf"/>
</dbReference>
<evidence type="ECO:0000256" key="4">
    <source>
        <dbReference type="ARBA" id="ARBA00023136"/>
    </source>
</evidence>
<reference evidence="7" key="1">
    <citation type="submission" date="2015-02" db="EMBL/GenBank/DDBJ databases">
        <title>Genome sequencing for Strongylocentrotus purpuratus.</title>
        <authorList>
            <person name="Murali S."/>
            <person name="Liu Y."/>
            <person name="Vee V."/>
            <person name="English A."/>
            <person name="Wang M."/>
            <person name="Skinner E."/>
            <person name="Han Y."/>
            <person name="Muzny D.M."/>
            <person name="Worley K.C."/>
            <person name="Gibbs R.A."/>
        </authorList>
    </citation>
    <scope>NUCLEOTIDE SEQUENCE</scope>
</reference>
<dbReference type="GO" id="GO:0016020">
    <property type="term" value="C:membrane"/>
    <property type="evidence" value="ECO:0007669"/>
    <property type="project" value="UniProtKB-SubCell"/>
</dbReference>
<dbReference type="OrthoDB" id="10033535at2759"/>
<proteinExistence type="predicted"/>
<comment type="subcellular location">
    <subcellularLocation>
        <location evidence="1">Membrane</location>
        <topology evidence="1">Multi-pass membrane protein</topology>
    </subcellularLocation>
</comment>
<feature type="transmembrane region" description="Helical" evidence="5">
    <location>
        <begin position="79"/>
        <end position="105"/>
    </location>
</feature>
<dbReference type="PRINTS" id="PR00259">
    <property type="entry name" value="TMFOUR"/>
</dbReference>
<dbReference type="OMA" id="RCTLLWY"/>
<keyword evidence="2 5" id="KW-0812">Transmembrane</keyword>
<dbReference type="GeneID" id="588759"/>
<feature type="transmembrane region" description="Helical" evidence="5">
    <location>
        <begin position="269"/>
        <end position="294"/>
    </location>
</feature>
<name>A0A7M7T0K9_STRPU</name>
<feature type="transmembrane region" description="Helical" evidence="5">
    <location>
        <begin position="112"/>
        <end position="137"/>
    </location>
</feature>
<dbReference type="AlphaFoldDB" id="A0A7M7T0K9"/>
<dbReference type="Proteomes" id="UP000007110">
    <property type="component" value="Unassembled WGS sequence"/>
</dbReference>
<dbReference type="RefSeq" id="XP_030845093.1">
    <property type="nucleotide sequence ID" value="XM_030989233.1"/>
</dbReference>
<evidence type="ECO:0000256" key="5">
    <source>
        <dbReference type="SAM" id="Phobius"/>
    </source>
</evidence>
<evidence type="ECO:0000256" key="3">
    <source>
        <dbReference type="ARBA" id="ARBA00022989"/>
    </source>
</evidence>
<dbReference type="EnsemblMetazoa" id="XM_030989232">
    <property type="protein sequence ID" value="XP_030845092"/>
    <property type="gene ID" value="LOC588759"/>
</dbReference>
<reference evidence="6" key="2">
    <citation type="submission" date="2021-01" db="UniProtKB">
        <authorList>
            <consortium name="EnsemblMetazoa"/>
        </authorList>
    </citation>
    <scope>IDENTIFICATION</scope>
</reference>
<dbReference type="Gene3D" id="1.10.1450.10">
    <property type="entry name" value="Tetraspanin"/>
    <property type="match status" value="1"/>
</dbReference>
<feature type="transmembrane region" description="Helical" evidence="5">
    <location>
        <begin position="38"/>
        <end position="59"/>
    </location>
</feature>